<reference evidence="1 2" key="1">
    <citation type="submission" date="2020-08" db="EMBL/GenBank/DDBJ databases">
        <title>Sequencing the genomes of 1000 actinobacteria strains.</title>
        <authorList>
            <person name="Klenk H.-P."/>
        </authorList>
    </citation>
    <scope>NUCLEOTIDE SEQUENCE [LARGE SCALE GENOMIC DNA]</scope>
    <source>
        <strain evidence="1 2">DSM 45518</strain>
    </source>
</reference>
<comment type="caution">
    <text evidence="1">The sequence shown here is derived from an EMBL/GenBank/DDBJ whole genome shotgun (WGS) entry which is preliminary data.</text>
</comment>
<gene>
    <name evidence="1" type="ORF">BKA14_004785</name>
</gene>
<dbReference type="AlphaFoldDB" id="A0A7W7CU03"/>
<dbReference type="EMBL" id="JACHMF010000001">
    <property type="protein sequence ID" value="MBB4694637.1"/>
    <property type="molecule type" value="Genomic_DNA"/>
</dbReference>
<proteinExistence type="predicted"/>
<evidence type="ECO:0000313" key="1">
    <source>
        <dbReference type="EMBL" id="MBB4694637.1"/>
    </source>
</evidence>
<dbReference type="RefSeq" id="WP_239092719.1">
    <property type="nucleotide sequence ID" value="NZ_BOMC01000037.1"/>
</dbReference>
<sequence>MDQPRLPEPLRARMAELDARPALQKVRDLLQSYVMDSGGMQGVRAEFRHSAQITTRFLRQDLEALESVLAADLPPGTLVRLVEDDANWGLDDPTDAGAAALLREIADVLRSVVDSAG</sequence>
<organism evidence="1 2">
    <name type="scientific">Paractinoplanes abujensis</name>
    <dbReference type="NCBI Taxonomy" id="882441"/>
    <lineage>
        <taxon>Bacteria</taxon>
        <taxon>Bacillati</taxon>
        <taxon>Actinomycetota</taxon>
        <taxon>Actinomycetes</taxon>
        <taxon>Micromonosporales</taxon>
        <taxon>Micromonosporaceae</taxon>
        <taxon>Paractinoplanes</taxon>
    </lineage>
</organism>
<name>A0A7W7CU03_9ACTN</name>
<protein>
    <submittedName>
        <fullName evidence="1">Uncharacterized protein</fullName>
    </submittedName>
</protein>
<dbReference type="Proteomes" id="UP000542742">
    <property type="component" value="Unassembled WGS sequence"/>
</dbReference>
<evidence type="ECO:0000313" key="2">
    <source>
        <dbReference type="Proteomes" id="UP000542742"/>
    </source>
</evidence>
<keyword evidence="2" id="KW-1185">Reference proteome</keyword>
<accession>A0A7W7CU03</accession>